<dbReference type="OrthoDB" id="1637350at2759"/>
<dbReference type="GO" id="GO:0000272">
    <property type="term" value="P:polysaccharide catabolic process"/>
    <property type="evidence" value="ECO:0007669"/>
    <property type="project" value="UniProtKB-KW"/>
</dbReference>
<dbReference type="SUPFAM" id="SSF51126">
    <property type="entry name" value="Pectin lyase-like"/>
    <property type="match status" value="1"/>
</dbReference>
<dbReference type="Pfam" id="PF00544">
    <property type="entry name" value="Pectate_lyase_4"/>
    <property type="match status" value="1"/>
</dbReference>
<keyword evidence="3" id="KW-0119">Carbohydrate metabolism</keyword>
<dbReference type="STRING" id="1754190.A0A1Y2F4H3"/>
<name>A0A1Y2F4H3_9FUNG</name>
<evidence type="ECO:0000256" key="4">
    <source>
        <dbReference type="SAM" id="Phobius"/>
    </source>
</evidence>
<accession>A0A1Y2F4H3</accession>
<keyword evidence="3" id="KW-0964">Secreted</keyword>
<dbReference type="InterPro" id="IPR045032">
    <property type="entry name" value="PEL"/>
</dbReference>
<gene>
    <name evidence="6" type="ORF">LY90DRAFT_450047</name>
</gene>
<comment type="subcellular location">
    <subcellularLocation>
        <location evidence="3">Secreted</location>
    </subcellularLocation>
</comment>
<keyword evidence="2 3" id="KW-0456">Lyase</keyword>
<evidence type="ECO:0000256" key="3">
    <source>
        <dbReference type="RuleBase" id="RU361173"/>
    </source>
</evidence>
<dbReference type="GO" id="GO:0005576">
    <property type="term" value="C:extracellular region"/>
    <property type="evidence" value="ECO:0007669"/>
    <property type="project" value="UniProtKB-SubCell"/>
</dbReference>
<dbReference type="Proteomes" id="UP000193920">
    <property type="component" value="Unassembled WGS sequence"/>
</dbReference>
<evidence type="ECO:0000313" key="6">
    <source>
        <dbReference type="EMBL" id="ORY78782.1"/>
    </source>
</evidence>
<dbReference type="EMBL" id="MCOG01000016">
    <property type="protein sequence ID" value="ORY78782.1"/>
    <property type="molecule type" value="Genomic_DNA"/>
</dbReference>
<evidence type="ECO:0000256" key="2">
    <source>
        <dbReference type="ARBA" id="ARBA00023239"/>
    </source>
</evidence>
<keyword evidence="4" id="KW-1133">Transmembrane helix</keyword>
<dbReference type="PANTHER" id="PTHR31683">
    <property type="entry name" value="PECTATE LYASE 18-RELATED"/>
    <property type="match status" value="1"/>
</dbReference>
<evidence type="ECO:0000259" key="5">
    <source>
        <dbReference type="SMART" id="SM00656"/>
    </source>
</evidence>
<keyword evidence="4" id="KW-0472">Membrane</keyword>
<feature type="transmembrane region" description="Helical" evidence="4">
    <location>
        <begin position="7"/>
        <end position="25"/>
    </location>
</feature>
<dbReference type="InterPro" id="IPR002022">
    <property type="entry name" value="Pec_lyase"/>
</dbReference>
<dbReference type="GO" id="GO:0030570">
    <property type="term" value="F:pectate lyase activity"/>
    <property type="evidence" value="ECO:0007669"/>
    <property type="project" value="InterPro"/>
</dbReference>
<comment type="similarity">
    <text evidence="1 3">Belongs to the polysaccharide lyase 1 family.</text>
</comment>
<keyword evidence="7" id="KW-1185">Reference proteome</keyword>
<keyword evidence="3" id="KW-0624">Polysaccharide degradation</keyword>
<organism evidence="6 7">
    <name type="scientific">Neocallimastix californiae</name>
    <dbReference type="NCBI Taxonomy" id="1754190"/>
    <lineage>
        <taxon>Eukaryota</taxon>
        <taxon>Fungi</taxon>
        <taxon>Fungi incertae sedis</taxon>
        <taxon>Chytridiomycota</taxon>
        <taxon>Chytridiomycota incertae sedis</taxon>
        <taxon>Neocallimastigomycetes</taxon>
        <taxon>Neocallimastigales</taxon>
        <taxon>Neocallimastigaceae</taxon>
        <taxon>Neocallimastix</taxon>
    </lineage>
</organism>
<dbReference type="InterPro" id="IPR011050">
    <property type="entry name" value="Pectin_lyase_fold/virulence"/>
</dbReference>
<dbReference type="Gene3D" id="2.160.20.10">
    <property type="entry name" value="Single-stranded right-handed beta-helix, Pectin lyase-like"/>
    <property type="match status" value="1"/>
</dbReference>
<dbReference type="SMART" id="SM00656">
    <property type="entry name" value="Amb_all"/>
    <property type="match status" value="1"/>
</dbReference>
<feature type="domain" description="Pectate lyase" evidence="5">
    <location>
        <begin position="175"/>
        <end position="425"/>
    </location>
</feature>
<reference evidence="6 7" key="1">
    <citation type="submission" date="2016-08" db="EMBL/GenBank/DDBJ databases">
        <title>A Parts List for Fungal Cellulosomes Revealed by Comparative Genomics.</title>
        <authorList>
            <consortium name="DOE Joint Genome Institute"/>
            <person name="Haitjema C.H."/>
            <person name="Gilmore S.P."/>
            <person name="Henske J.K."/>
            <person name="Solomon K.V."/>
            <person name="De Groot R."/>
            <person name="Kuo A."/>
            <person name="Mondo S.J."/>
            <person name="Salamov A.A."/>
            <person name="Labutti K."/>
            <person name="Zhao Z."/>
            <person name="Chiniquy J."/>
            <person name="Barry K."/>
            <person name="Brewer H.M."/>
            <person name="Purvine S.O."/>
            <person name="Wright A.T."/>
            <person name="Boxma B."/>
            <person name="Van Alen T."/>
            <person name="Hackstein J.H."/>
            <person name="Baker S.E."/>
            <person name="Grigoriev I.V."/>
            <person name="O'Malley M.A."/>
        </authorList>
    </citation>
    <scope>NUCLEOTIDE SEQUENCE [LARGE SCALE GENOMIC DNA]</scope>
    <source>
        <strain evidence="6 7">G1</strain>
    </source>
</reference>
<keyword evidence="4" id="KW-0812">Transmembrane</keyword>
<dbReference type="PANTHER" id="PTHR31683:SF18">
    <property type="entry name" value="PECTATE LYASE 21-RELATED"/>
    <property type="match status" value="1"/>
</dbReference>
<sequence length="524" mass="59958">MLSKKNFQFIFNLFIIFFLTENIVFSRNVNSKFNKRALISSYIDSPKNRKPIGFGRNTIGGDIENATVYNVYNLEEFFEALDNQGHPDNPKIIYVNGKIQGNIKKITKINKRDLPIDGNDIADLVEENVFNVTDSLIKKISFEDDLQIEYMTESDYAPGYTIDAYLACFGEDGMTWEDSEECNHLEELRVQGHYTQRDAVMLNVGNNTSIYGVDEKSHLQDIFLNIQRADQVIVRHLTVDTPRDFFSEWDPTDGIHGSWNAAFTGIAIENSTNVWIDNVHITDGEHSVIEAGKKFGSYIELHDGALDIWRGADYVTISNCRFSNHQKTMLIGSSDNMKTDIGKFHITLYNNVFENCKERLPRVRFGKVHVFNNYYYSTTDSENPYNSLSSEYYNDPNVFANYFIGLGVECDITSQYNYFVYQGTEEIPDSPSIVVYSYGGYTFSDIGSLYNGHTFEPERLANESFEIKKAARITKDTLNGKNSPAWTNATFTNESFDPSSFYEYEVIEDMEVIASLAERTIPEF</sequence>
<dbReference type="InterPro" id="IPR012334">
    <property type="entry name" value="Pectin_lyas_fold"/>
</dbReference>
<proteinExistence type="inferred from homology"/>
<evidence type="ECO:0000256" key="1">
    <source>
        <dbReference type="ARBA" id="ARBA00010980"/>
    </source>
</evidence>
<comment type="caution">
    <text evidence="6">The sequence shown here is derived from an EMBL/GenBank/DDBJ whole genome shotgun (WGS) entry which is preliminary data.</text>
</comment>
<evidence type="ECO:0000313" key="7">
    <source>
        <dbReference type="Proteomes" id="UP000193920"/>
    </source>
</evidence>
<protein>
    <submittedName>
        <fullName evidence="6">Pectin lyase-like protein</fullName>
    </submittedName>
</protein>
<dbReference type="AlphaFoldDB" id="A0A1Y2F4H3"/>